<dbReference type="PANTHER" id="PTHR15921">
    <property type="entry name" value="PRE-MRNA CLEAVAGE COMPLEX II"/>
    <property type="match status" value="1"/>
</dbReference>
<dbReference type="InterPro" id="IPR008942">
    <property type="entry name" value="ENTH_VHS"/>
</dbReference>
<dbReference type="GO" id="GO:0031124">
    <property type="term" value="P:mRNA 3'-end processing"/>
    <property type="evidence" value="ECO:0007669"/>
    <property type="project" value="InterPro"/>
</dbReference>
<reference evidence="4" key="1">
    <citation type="submission" date="2023-07" db="EMBL/GenBank/DDBJ databases">
        <authorList>
            <consortium name="AG Swart"/>
            <person name="Singh M."/>
            <person name="Singh A."/>
            <person name="Seah K."/>
            <person name="Emmerich C."/>
        </authorList>
    </citation>
    <scope>NUCLEOTIDE SEQUENCE</scope>
    <source>
        <strain evidence="4">DP1</strain>
    </source>
</reference>
<feature type="domain" description="C2H2-type" evidence="3">
    <location>
        <begin position="321"/>
        <end position="348"/>
    </location>
</feature>
<keyword evidence="5" id="KW-1185">Reference proteome</keyword>
<dbReference type="GO" id="GO:0005737">
    <property type="term" value="C:cytoplasm"/>
    <property type="evidence" value="ECO:0007669"/>
    <property type="project" value="TreeGrafter"/>
</dbReference>
<feature type="compositionally biased region" description="Basic and acidic residues" evidence="2">
    <location>
        <begin position="222"/>
        <end position="252"/>
    </location>
</feature>
<keyword evidence="1" id="KW-0862">Zinc</keyword>
<keyword evidence="1" id="KW-0863">Zinc-finger</keyword>
<evidence type="ECO:0000313" key="5">
    <source>
        <dbReference type="Proteomes" id="UP001295684"/>
    </source>
</evidence>
<evidence type="ECO:0000256" key="1">
    <source>
        <dbReference type="PROSITE-ProRule" id="PRU00042"/>
    </source>
</evidence>
<dbReference type="InterPro" id="IPR045154">
    <property type="entry name" value="PCF11-like"/>
</dbReference>
<gene>
    <name evidence="4" type="ORF">ECRASSUSDP1_LOCUS296</name>
</gene>
<evidence type="ECO:0000259" key="3">
    <source>
        <dbReference type="PROSITE" id="PS50157"/>
    </source>
</evidence>
<dbReference type="AlphaFoldDB" id="A0AAD1X629"/>
<feature type="region of interest" description="Disordered" evidence="2">
    <location>
        <begin position="1"/>
        <end position="23"/>
    </location>
</feature>
<dbReference type="Gene3D" id="3.30.160.60">
    <property type="entry name" value="Classic Zinc Finger"/>
    <property type="match status" value="1"/>
</dbReference>
<dbReference type="GO" id="GO:0005849">
    <property type="term" value="C:mRNA cleavage factor complex"/>
    <property type="evidence" value="ECO:0007669"/>
    <property type="project" value="TreeGrafter"/>
</dbReference>
<organism evidence="4 5">
    <name type="scientific">Euplotes crassus</name>
    <dbReference type="NCBI Taxonomy" id="5936"/>
    <lineage>
        <taxon>Eukaryota</taxon>
        <taxon>Sar</taxon>
        <taxon>Alveolata</taxon>
        <taxon>Ciliophora</taxon>
        <taxon>Intramacronucleata</taxon>
        <taxon>Spirotrichea</taxon>
        <taxon>Hypotrichia</taxon>
        <taxon>Euplotida</taxon>
        <taxon>Euplotidae</taxon>
        <taxon>Moneuplotes</taxon>
    </lineage>
</organism>
<evidence type="ECO:0000256" key="2">
    <source>
        <dbReference type="SAM" id="MobiDB-lite"/>
    </source>
</evidence>
<sequence length="607" mass="69636">MEEDAQNPAEVEEPNQPFAGGIHKAQDPELLQPNQIIDTFGILCNHLVQINLEHIGEIIQFLDEISMSLETDRKIAQALIMIINKSDSLAKLPKIVLLSEMAKREPNRFIHHLEPRLLQIFCQAFLKDAEQNYRRELIKIFKAWKGIFNKRTLDEISERLKLPEMDKILFAREENESVDYSFTSKILAQQPTEQNPGIEQQQYSHLVQPIYQTELYKKDRLKGNKELDTSHDSGRADERDPCNDQDSLEQRGAHHSKGSSLGGLFSYIRKQYQRIYKDLKMQRNLDTALCWNPERAITDPEVTKSIKISDTVNSLYSDRAFQCTVCGIRLMQNSDLKTHLDVHFESNRKYFANLCKRSGGFNTRTEFSTKKAFLGEACKESMGLGSDKVTLFDLRSGDAKGEYSIEEHLPCEEFNSDVTSCLICGEQFQVLREMKKEEDFYIGVTKVEVNPNQFFLIHSKDCLKALRQESFEFTQMLKQKKNEKLPKTHQEGGMVAKHCEEKNSNHVTLKEAVHHFSPSTIPSHHSRSFDVPVISKEHNSLCGAKRKPDVEIENQDATKKSKLVENLNAESNNEVFQTELPVQTHCQDLLAKSAQLELKAPNSPLQH</sequence>
<feature type="compositionally biased region" description="Acidic residues" evidence="2">
    <location>
        <begin position="1"/>
        <end position="13"/>
    </location>
</feature>
<dbReference type="PROSITE" id="PS50157">
    <property type="entry name" value="ZINC_FINGER_C2H2_2"/>
    <property type="match status" value="1"/>
</dbReference>
<dbReference type="InterPro" id="IPR013087">
    <property type="entry name" value="Znf_C2H2_type"/>
</dbReference>
<dbReference type="SUPFAM" id="SSF48464">
    <property type="entry name" value="ENTH/VHS domain"/>
    <property type="match status" value="1"/>
</dbReference>
<dbReference type="GO" id="GO:0003729">
    <property type="term" value="F:mRNA binding"/>
    <property type="evidence" value="ECO:0007669"/>
    <property type="project" value="InterPro"/>
</dbReference>
<dbReference type="GO" id="GO:0008270">
    <property type="term" value="F:zinc ion binding"/>
    <property type="evidence" value="ECO:0007669"/>
    <property type="project" value="UniProtKB-KW"/>
</dbReference>
<keyword evidence="1" id="KW-0479">Metal-binding</keyword>
<dbReference type="Gene3D" id="1.25.40.90">
    <property type="match status" value="1"/>
</dbReference>
<proteinExistence type="predicted"/>
<accession>A0AAD1X629</accession>
<dbReference type="PROSITE" id="PS00028">
    <property type="entry name" value="ZINC_FINGER_C2H2_1"/>
    <property type="match status" value="1"/>
</dbReference>
<comment type="caution">
    <text evidence="4">The sequence shown here is derived from an EMBL/GenBank/DDBJ whole genome shotgun (WGS) entry which is preliminary data.</text>
</comment>
<dbReference type="PANTHER" id="PTHR15921:SF3">
    <property type="entry name" value="PRE-MRNA CLEAVAGE COMPLEX 2 PROTEIN PCF11"/>
    <property type="match status" value="1"/>
</dbReference>
<dbReference type="Proteomes" id="UP001295684">
    <property type="component" value="Unassembled WGS sequence"/>
</dbReference>
<feature type="region of interest" description="Disordered" evidence="2">
    <location>
        <begin position="222"/>
        <end position="258"/>
    </location>
</feature>
<dbReference type="EMBL" id="CAMPGE010000275">
    <property type="protein sequence ID" value="CAI2359011.1"/>
    <property type="molecule type" value="Genomic_DNA"/>
</dbReference>
<protein>
    <recommendedName>
        <fullName evidence="3">C2H2-type domain-containing protein</fullName>
    </recommendedName>
</protein>
<name>A0AAD1X629_EUPCR</name>
<evidence type="ECO:0000313" key="4">
    <source>
        <dbReference type="EMBL" id="CAI2359011.1"/>
    </source>
</evidence>
<dbReference type="GO" id="GO:0006369">
    <property type="term" value="P:termination of RNA polymerase II transcription"/>
    <property type="evidence" value="ECO:0007669"/>
    <property type="project" value="InterPro"/>
</dbReference>
<dbReference type="GO" id="GO:0000993">
    <property type="term" value="F:RNA polymerase II complex binding"/>
    <property type="evidence" value="ECO:0007669"/>
    <property type="project" value="InterPro"/>
</dbReference>